<dbReference type="RefSeq" id="WP_061426522.1">
    <property type="nucleotide sequence ID" value="NZ_CATNZO010000001.1"/>
</dbReference>
<dbReference type="AlphaFoldDB" id="A0A127EFU4"/>
<dbReference type="CDD" id="cd06583">
    <property type="entry name" value="PGRP"/>
    <property type="match status" value="1"/>
</dbReference>
<dbReference type="Proteomes" id="UP000070260">
    <property type="component" value="Chromosome"/>
</dbReference>
<dbReference type="Pfam" id="PF08239">
    <property type="entry name" value="SH3_3"/>
    <property type="match status" value="5"/>
</dbReference>
<dbReference type="Pfam" id="PF01510">
    <property type="entry name" value="Amidase_2"/>
    <property type="match status" value="1"/>
</dbReference>
<feature type="domain" description="SH3b" evidence="2">
    <location>
        <begin position="495"/>
        <end position="558"/>
    </location>
</feature>
<evidence type="ECO:0000313" key="4">
    <source>
        <dbReference type="Proteomes" id="UP000070260"/>
    </source>
</evidence>
<dbReference type="PATRIC" id="fig|1502.177.peg.671"/>
<reference evidence="3 4" key="1">
    <citation type="journal article" date="2016" name="PLoS ONE">
        <title>Plasmid Characterization and Chromosome Analysis of Two netF+ Clostridium perfringens Isolates Associated with Foal and Canine Necrotizing Enteritis.</title>
        <authorList>
            <person name="Mehdizadeh Gohari I."/>
            <person name="Kropinski A.M."/>
            <person name="Weese S.J."/>
            <person name="Parreira V.R."/>
            <person name="Whitehead A.E."/>
            <person name="Boerlin P."/>
            <person name="Prescott J.F."/>
        </authorList>
    </citation>
    <scope>NUCLEOTIDE SEQUENCE [LARGE SCALE GENOMIC DNA]</scope>
    <source>
        <strain evidence="3 4">JP838</strain>
    </source>
</reference>
<dbReference type="InterPro" id="IPR003646">
    <property type="entry name" value="SH3-like_bac-type"/>
</dbReference>
<accession>A0A127EFU4</accession>
<proteinExistence type="predicted"/>
<dbReference type="GO" id="GO:0009253">
    <property type="term" value="P:peptidoglycan catabolic process"/>
    <property type="evidence" value="ECO:0007669"/>
    <property type="project" value="InterPro"/>
</dbReference>
<organism evidence="3 4">
    <name type="scientific">Clostridium perfringens</name>
    <dbReference type="NCBI Taxonomy" id="1502"/>
    <lineage>
        <taxon>Bacteria</taxon>
        <taxon>Bacillati</taxon>
        <taxon>Bacillota</taxon>
        <taxon>Clostridia</taxon>
        <taxon>Eubacteriales</taxon>
        <taxon>Clostridiaceae</taxon>
        <taxon>Clostridium</taxon>
    </lineage>
</organism>
<dbReference type="PROSITE" id="PS51781">
    <property type="entry name" value="SH3B"/>
    <property type="match status" value="5"/>
</dbReference>
<evidence type="ECO:0000259" key="2">
    <source>
        <dbReference type="PROSITE" id="PS51781"/>
    </source>
</evidence>
<dbReference type="InterPro" id="IPR036028">
    <property type="entry name" value="SH3-like_dom_sf"/>
</dbReference>
<sequence>MNRRKIRALLMSCVLVTNISSFSEIVLADENKGGEVQKESHKESNCIAGDYHEVNNGNAKDTENTPVINGIKVNKQLIDINYSQGVTINPKYIVIHDTDNRQAGANAMANRNYFANHPNAKASAHYIIDEGNIIQALEDTWKGWHVGDGNNPNINNSTTIAIELCVNKGNDFDKTLENGIELTKYLMNKYNIPAENVVMHRDASGKTCSRMMIEDRPSLWPYFKDRISGGDGSLEDDGLKPKMQGKVINASVLNVRESPSTSGRIVHKLNRNQVVGIYEELNGWYKIDYIDGVKKKYGYVSKDYISIINENPEDEETNGDAETEKPPVSVNKKGVVKVNSALNMRSGPGSNYGVIGTLRNNDEVEIIKEVDGWYEIKFNGKVGYVSSQYIKVVDNESSEEKPVEPEKPSVSVNKQGIVKVNSALNMRSGPGSNYGVIGTLRNNDEVEIIKEVDGWYEIKFNGKVGYVSSQYIKVLDNESNEEKPVEPEKPSVSVNKQGIVKVNSALNMRSGPGSNYGVIGTLRNNDKVEIIKEVDGWYEIRFNGKVGYASKSYITIVNEGSNNGNESGIKEGTVYGVSTNLNVRTGPGTSYQVIGYLLSGDKVKILGEENGWYKVEFNASTGTKNGYVSKDYIKV</sequence>
<dbReference type="PANTHER" id="PTHR34408">
    <property type="entry name" value="FAMILY PROTEIN, PUTATIVE-RELATED"/>
    <property type="match status" value="1"/>
</dbReference>
<feature type="domain" description="SH3b" evidence="2">
    <location>
        <begin position="331"/>
        <end position="394"/>
    </location>
</feature>
<dbReference type="EMBL" id="CP010994">
    <property type="protein sequence ID" value="AMN34841.1"/>
    <property type="molecule type" value="Genomic_DNA"/>
</dbReference>
<protein>
    <submittedName>
        <fullName evidence="3">Enterotoxin</fullName>
    </submittedName>
</protein>
<evidence type="ECO:0000256" key="1">
    <source>
        <dbReference type="SAM" id="SignalP"/>
    </source>
</evidence>
<evidence type="ECO:0000313" key="3">
    <source>
        <dbReference type="EMBL" id="AMN34841.1"/>
    </source>
</evidence>
<gene>
    <name evidence="3" type="ORF">JFP838_03435</name>
</gene>
<dbReference type="SMART" id="SM00644">
    <property type="entry name" value="Ami_2"/>
    <property type="match status" value="1"/>
</dbReference>
<dbReference type="GO" id="GO:0008745">
    <property type="term" value="F:N-acetylmuramoyl-L-alanine amidase activity"/>
    <property type="evidence" value="ECO:0007669"/>
    <property type="project" value="InterPro"/>
</dbReference>
<dbReference type="SMART" id="SM00287">
    <property type="entry name" value="SH3b"/>
    <property type="match status" value="5"/>
</dbReference>
<dbReference type="SUPFAM" id="SSF50044">
    <property type="entry name" value="SH3-domain"/>
    <property type="match status" value="3"/>
</dbReference>
<name>A0A127EFU4_CLOPF</name>
<dbReference type="InterPro" id="IPR036505">
    <property type="entry name" value="Amidase/PGRP_sf"/>
</dbReference>
<dbReference type="OrthoDB" id="9794294at2"/>
<keyword evidence="1" id="KW-0732">Signal</keyword>
<dbReference type="SUPFAM" id="SSF55846">
    <property type="entry name" value="N-acetylmuramoyl-L-alanine amidase-like"/>
    <property type="match status" value="1"/>
</dbReference>
<dbReference type="Gene3D" id="3.40.80.10">
    <property type="entry name" value="Peptidoglycan recognition protein-like"/>
    <property type="match status" value="1"/>
</dbReference>
<feature type="chain" id="PRO_5007447120" evidence="1">
    <location>
        <begin position="29"/>
        <end position="635"/>
    </location>
</feature>
<feature type="signal peptide" evidence="1">
    <location>
        <begin position="1"/>
        <end position="28"/>
    </location>
</feature>
<dbReference type="Gene3D" id="2.30.30.40">
    <property type="entry name" value="SH3 Domains"/>
    <property type="match status" value="5"/>
</dbReference>
<dbReference type="PANTHER" id="PTHR34408:SF1">
    <property type="entry name" value="GLYCOSYL HYDROLASE FAMILY 19 DOMAIN-CONTAINING PROTEIN HI_1415"/>
    <property type="match status" value="1"/>
</dbReference>
<feature type="domain" description="SH3b" evidence="2">
    <location>
        <begin position="413"/>
        <end position="476"/>
    </location>
</feature>
<dbReference type="InterPro" id="IPR052354">
    <property type="entry name" value="Cell_Wall_Dynamics_Protein"/>
</dbReference>
<feature type="domain" description="SH3b" evidence="2">
    <location>
        <begin position="243"/>
        <end position="309"/>
    </location>
</feature>
<dbReference type="InterPro" id="IPR002502">
    <property type="entry name" value="Amidase_domain"/>
</dbReference>
<feature type="domain" description="SH3b" evidence="2">
    <location>
        <begin position="569"/>
        <end position="635"/>
    </location>
</feature>